<dbReference type="EMBL" id="FXUG01000002">
    <property type="protein sequence ID" value="SMP48106.1"/>
    <property type="molecule type" value="Genomic_DNA"/>
</dbReference>
<dbReference type="Pfam" id="PF20274">
    <property type="entry name" value="cREC_REC"/>
    <property type="match status" value="1"/>
</dbReference>
<dbReference type="InterPro" id="IPR046909">
    <property type="entry name" value="cREC_REC"/>
</dbReference>
<sequence length="147" mass="16687">MKLLLMLEDDHDRIRRFRAIVARHHPNAALKIARTAPDFKTEYWSLTDTPDLICLDHDLFTDSPDDPDPGDGRDVSAFLITRLAKCPALIHSTNAHAADSMMFSMRDAGWTVDRIAPIGDDWIESYWYPVALEMIARGTDSKDSIKM</sequence>
<evidence type="ECO:0000259" key="1">
    <source>
        <dbReference type="Pfam" id="PF20274"/>
    </source>
</evidence>
<name>A0ABY1PUV0_9BACT</name>
<protein>
    <recommendedName>
        <fullName evidence="1">Cyclic-phosphate processing Receiver domain-containing protein</fullName>
    </recommendedName>
</protein>
<reference evidence="2 3" key="1">
    <citation type="submission" date="2017-05" db="EMBL/GenBank/DDBJ databases">
        <authorList>
            <person name="Varghese N."/>
            <person name="Submissions S."/>
        </authorList>
    </citation>
    <scope>NUCLEOTIDE SEQUENCE [LARGE SCALE GENOMIC DNA]</scope>
    <source>
        <strain evidence="2 3">DSM 25457</strain>
    </source>
</reference>
<evidence type="ECO:0000313" key="2">
    <source>
        <dbReference type="EMBL" id="SMP48106.1"/>
    </source>
</evidence>
<dbReference type="Proteomes" id="UP001158067">
    <property type="component" value="Unassembled WGS sequence"/>
</dbReference>
<dbReference type="RefSeq" id="WP_283431695.1">
    <property type="nucleotide sequence ID" value="NZ_FXUG01000002.1"/>
</dbReference>
<keyword evidence="3" id="KW-1185">Reference proteome</keyword>
<accession>A0ABY1PUV0</accession>
<proteinExistence type="predicted"/>
<feature type="domain" description="Cyclic-phosphate processing Receiver" evidence="1">
    <location>
        <begin position="6"/>
        <end position="105"/>
    </location>
</feature>
<comment type="caution">
    <text evidence="2">The sequence shown here is derived from an EMBL/GenBank/DDBJ whole genome shotgun (WGS) entry which is preliminary data.</text>
</comment>
<organism evidence="2 3">
    <name type="scientific">Neorhodopirellula lusitana</name>
    <dbReference type="NCBI Taxonomy" id="445327"/>
    <lineage>
        <taxon>Bacteria</taxon>
        <taxon>Pseudomonadati</taxon>
        <taxon>Planctomycetota</taxon>
        <taxon>Planctomycetia</taxon>
        <taxon>Pirellulales</taxon>
        <taxon>Pirellulaceae</taxon>
        <taxon>Neorhodopirellula</taxon>
    </lineage>
</organism>
<gene>
    <name evidence="2" type="ORF">SAMN06265222_102381</name>
</gene>
<evidence type="ECO:0000313" key="3">
    <source>
        <dbReference type="Proteomes" id="UP001158067"/>
    </source>
</evidence>